<feature type="compositionally biased region" description="Acidic residues" evidence="6">
    <location>
        <begin position="314"/>
        <end position="328"/>
    </location>
</feature>
<protein>
    <recommendedName>
        <fullName evidence="1">Glucosidase 2 subunit beta</fullName>
    </recommendedName>
</protein>
<evidence type="ECO:0000256" key="2">
    <source>
        <dbReference type="ARBA" id="ARBA00022729"/>
    </source>
</evidence>
<dbReference type="PANTHER" id="PTHR12630:SF1">
    <property type="entry name" value="GLUCOSIDASE 2 SUBUNIT BETA"/>
    <property type="match status" value="1"/>
</dbReference>
<feature type="region of interest" description="Disordered" evidence="6">
    <location>
        <begin position="307"/>
        <end position="369"/>
    </location>
</feature>
<sequence length="534" mass="61807">MSFQKFLRIFRLNLFIFLVTLIELGRSSVQIPRLRGVSFARAPLYDAEKDFTCFDGSKTIPFKQVNDDYCDCSDGSDEPGTSACPMGSFYCTNAGHKPQILPSHRVNDGVCDCCDGTDEYANENDKCINNCLEVGKAAREEAARLIEMYKVGKQLRAQLSQEGQQMRNQKEQKLNELIKNKEEAERIKAEKEDIKNKAVEAENKALEYYRELEEQYKRKKAEQEIEKLREEAVENFKKLDINQDGLLDYIEIQSRQAFDRDRNGEVSEEEAKLFLGNQDSVDLNTFVETTWKLLKPFVIQEATRLYNKPPQDGNQEENEPEVQQDLEQEQAQQPPEDEEEDDEEEEEDENEGREQQEEEQEHIPYDEETQKLVDLANEARNEYSQSENSLRDINDQIRQIEESLKKDFGSDEEFASLEGQCFEFTDHEYVYRFCPFDKTVQIPKSSSMETSLGRWSKWDGPANNIYGSMMYDQGQNCWNGPNRSTKVKINCGSENKLLSVSEPNRCEYAFEFETPAACKGFGDQQGEKEVHDEL</sequence>
<dbReference type="PANTHER" id="PTHR12630">
    <property type="entry name" value="N-LINKED OLIGOSACCHARIDE PROCESSING"/>
    <property type="match status" value="1"/>
</dbReference>
<feature type="domain" description="MRH" evidence="7">
    <location>
        <begin position="419"/>
        <end position="520"/>
    </location>
</feature>
<evidence type="ECO:0000256" key="3">
    <source>
        <dbReference type="ARBA" id="ARBA00022824"/>
    </source>
</evidence>
<dbReference type="SUPFAM" id="SSF47473">
    <property type="entry name" value="EF-hand"/>
    <property type="match status" value="1"/>
</dbReference>
<accession>A0ABD1E6S1</accession>
<proteinExistence type="predicted"/>
<feature type="coiled-coil region" evidence="5">
    <location>
        <begin position="156"/>
        <end position="238"/>
    </location>
</feature>
<keyword evidence="5" id="KW-0175">Coiled coil</keyword>
<dbReference type="InterPro" id="IPR044865">
    <property type="entry name" value="MRH_dom"/>
</dbReference>
<organism evidence="8 9">
    <name type="scientific">Hypothenemus hampei</name>
    <name type="common">Coffee berry borer</name>
    <dbReference type="NCBI Taxonomy" id="57062"/>
    <lineage>
        <taxon>Eukaryota</taxon>
        <taxon>Metazoa</taxon>
        <taxon>Ecdysozoa</taxon>
        <taxon>Arthropoda</taxon>
        <taxon>Hexapoda</taxon>
        <taxon>Insecta</taxon>
        <taxon>Pterygota</taxon>
        <taxon>Neoptera</taxon>
        <taxon>Endopterygota</taxon>
        <taxon>Coleoptera</taxon>
        <taxon>Polyphaga</taxon>
        <taxon>Cucujiformia</taxon>
        <taxon>Curculionidae</taxon>
        <taxon>Scolytinae</taxon>
        <taxon>Hypothenemus</taxon>
    </lineage>
</organism>
<comment type="caution">
    <text evidence="8">The sequence shown here is derived from an EMBL/GenBank/DDBJ whole genome shotgun (WGS) entry which is preliminary data.</text>
</comment>
<reference evidence="8 9" key="1">
    <citation type="submission" date="2024-05" db="EMBL/GenBank/DDBJ databases">
        <title>Genetic variation in Jamaican populations of the coffee berry borer (Hypothenemus hampei).</title>
        <authorList>
            <person name="Errbii M."/>
            <person name="Myrie A."/>
        </authorList>
    </citation>
    <scope>NUCLEOTIDE SEQUENCE [LARGE SCALE GENOMIC DNA]</scope>
    <source>
        <strain evidence="8">JA-Hopewell-2020-01-JO</strain>
        <tissue evidence="8">Whole body</tissue>
    </source>
</reference>
<dbReference type="InterPro" id="IPR039794">
    <property type="entry name" value="Gtb1-like"/>
</dbReference>
<dbReference type="Gene3D" id="2.70.130.10">
    <property type="entry name" value="Mannose-6-phosphate receptor binding domain"/>
    <property type="match status" value="1"/>
</dbReference>
<keyword evidence="3" id="KW-0256">Endoplasmic reticulum</keyword>
<name>A0ABD1E6S1_HYPHA</name>
<evidence type="ECO:0000259" key="7">
    <source>
        <dbReference type="PROSITE" id="PS51914"/>
    </source>
</evidence>
<dbReference type="PROSITE" id="PS51914">
    <property type="entry name" value="MRH"/>
    <property type="match status" value="1"/>
</dbReference>
<feature type="compositionally biased region" description="Acidic residues" evidence="6">
    <location>
        <begin position="335"/>
        <end position="360"/>
    </location>
</feature>
<evidence type="ECO:0000313" key="9">
    <source>
        <dbReference type="Proteomes" id="UP001566132"/>
    </source>
</evidence>
<gene>
    <name evidence="8" type="ORF">ABEB36_013001</name>
</gene>
<dbReference type="Pfam" id="PF12999">
    <property type="entry name" value="PRKCSH-like"/>
    <property type="match status" value="1"/>
</dbReference>
<evidence type="ECO:0000256" key="5">
    <source>
        <dbReference type="SAM" id="Coils"/>
    </source>
</evidence>
<evidence type="ECO:0000313" key="8">
    <source>
        <dbReference type="EMBL" id="KAL1490280.1"/>
    </source>
</evidence>
<keyword evidence="4" id="KW-1015">Disulfide bond</keyword>
<dbReference type="InterPro" id="IPR009011">
    <property type="entry name" value="Man6P_isomerase_rcpt-bd_dom_sf"/>
</dbReference>
<dbReference type="Pfam" id="PF13015">
    <property type="entry name" value="PRKCSH_1"/>
    <property type="match status" value="1"/>
</dbReference>
<dbReference type="SUPFAM" id="SSF50911">
    <property type="entry name" value="Mannose 6-phosphate receptor domain"/>
    <property type="match status" value="1"/>
</dbReference>
<dbReference type="EMBL" id="JBDJPC010000010">
    <property type="protein sequence ID" value="KAL1490280.1"/>
    <property type="molecule type" value="Genomic_DNA"/>
</dbReference>
<dbReference type="InterPro" id="IPR028146">
    <property type="entry name" value="PRKCSH_N"/>
</dbReference>
<dbReference type="InterPro" id="IPR036607">
    <property type="entry name" value="PRKCSH"/>
</dbReference>
<dbReference type="Proteomes" id="UP001566132">
    <property type="component" value="Unassembled WGS sequence"/>
</dbReference>
<dbReference type="AlphaFoldDB" id="A0ABD1E6S1"/>
<evidence type="ECO:0000256" key="4">
    <source>
        <dbReference type="ARBA" id="ARBA00023157"/>
    </source>
</evidence>
<dbReference type="InterPro" id="IPR011992">
    <property type="entry name" value="EF-hand-dom_pair"/>
</dbReference>
<evidence type="ECO:0000256" key="6">
    <source>
        <dbReference type="SAM" id="MobiDB-lite"/>
    </source>
</evidence>
<evidence type="ECO:0000256" key="1">
    <source>
        <dbReference type="ARBA" id="ARBA00022387"/>
    </source>
</evidence>
<keyword evidence="2" id="KW-0732">Signal</keyword>
<keyword evidence="9" id="KW-1185">Reference proteome</keyword>